<protein>
    <recommendedName>
        <fullName evidence="4">AAA+ ATPase domain-containing protein</fullName>
    </recommendedName>
</protein>
<dbReference type="PANTHER" id="PTHR32039:SF7">
    <property type="entry name" value="COMPETENCE PROTEIN COMM"/>
    <property type="match status" value="1"/>
</dbReference>
<name>A0A1F6C1M6_9BACT</name>
<dbReference type="Pfam" id="PF13335">
    <property type="entry name" value="Mg_chelatase_C"/>
    <property type="match status" value="1"/>
</dbReference>
<dbReference type="SMART" id="SM00382">
    <property type="entry name" value="AAA"/>
    <property type="match status" value="1"/>
</dbReference>
<evidence type="ECO:0000313" key="6">
    <source>
        <dbReference type="Proteomes" id="UP000176633"/>
    </source>
</evidence>
<dbReference type="Pfam" id="PF01078">
    <property type="entry name" value="Mg_chelatase"/>
    <property type="match status" value="1"/>
</dbReference>
<keyword evidence="3" id="KW-0067">ATP-binding</keyword>
<dbReference type="Gene3D" id="3.40.50.300">
    <property type="entry name" value="P-loop containing nucleotide triphosphate hydrolases"/>
    <property type="match status" value="1"/>
</dbReference>
<dbReference type="InterPro" id="IPR004482">
    <property type="entry name" value="Mg_chelat-rel"/>
</dbReference>
<dbReference type="STRING" id="1798473.A3G50_02115"/>
<dbReference type="InterPro" id="IPR027417">
    <property type="entry name" value="P-loop_NTPase"/>
</dbReference>
<dbReference type="PANTHER" id="PTHR32039">
    <property type="entry name" value="MAGNESIUM-CHELATASE SUBUNIT CHLI"/>
    <property type="match status" value="1"/>
</dbReference>
<dbReference type="InterPro" id="IPR000523">
    <property type="entry name" value="Mg_chelatse_chII-like_cat_dom"/>
</dbReference>
<dbReference type="InterPro" id="IPR045006">
    <property type="entry name" value="CHLI-like"/>
</dbReference>
<dbReference type="NCBIfam" id="TIGR00368">
    <property type="entry name" value="YifB family Mg chelatase-like AAA ATPase"/>
    <property type="match status" value="1"/>
</dbReference>
<evidence type="ECO:0000256" key="1">
    <source>
        <dbReference type="ARBA" id="ARBA00006354"/>
    </source>
</evidence>
<dbReference type="InterPro" id="IPR025158">
    <property type="entry name" value="Mg_chelat-rel_C"/>
</dbReference>
<gene>
    <name evidence="5" type="ORF">A3G50_02115</name>
</gene>
<dbReference type="PRINTS" id="PR01657">
    <property type="entry name" value="MCMFAMILY"/>
</dbReference>
<accession>A0A1F6C1M6</accession>
<dbReference type="InterPro" id="IPR003593">
    <property type="entry name" value="AAA+_ATPase"/>
</dbReference>
<dbReference type="EMBL" id="MFKM01000026">
    <property type="protein sequence ID" value="OGG43099.1"/>
    <property type="molecule type" value="Genomic_DNA"/>
</dbReference>
<dbReference type="Pfam" id="PF13541">
    <property type="entry name" value="ChlI"/>
    <property type="match status" value="1"/>
</dbReference>
<evidence type="ECO:0000256" key="3">
    <source>
        <dbReference type="ARBA" id="ARBA00022840"/>
    </source>
</evidence>
<dbReference type="GO" id="GO:0005524">
    <property type="term" value="F:ATP binding"/>
    <property type="evidence" value="ECO:0007669"/>
    <property type="project" value="UniProtKB-KW"/>
</dbReference>
<dbReference type="InterPro" id="IPR020568">
    <property type="entry name" value="Ribosomal_Su5_D2-typ_SF"/>
</dbReference>
<dbReference type="Proteomes" id="UP000176633">
    <property type="component" value="Unassembled WGS sequence"/>
</dbReference>
<comment type="similarity">
    <text evidence="1">Belongs to the Mg-chelatase subunits D/I family. ComM subfamily.</text>
</comment>
<comment type="caution">
    <text evidence="5">The sequence shown here is derived from an EMBL/GenBank/DDBJ whole genome shotgun (WGS) entry which is preliminary data.</text>
</comment>
<evidence type="ECO:0000313" key="5">
    <source>
        <dbReference type="EMBL" id="OGG43099.1"/>
    </source>
</evidence>
<dbReference type="AlphaFoldDB" id="A0A1F6C1M6"/>
<dbReference type="InterPro" id="IPR014721">
    <property type="entry name" value="Ribsml_uS5_D2-typ_fold_subgr"/>
</dbReference>
<sequence>MVKKMKGPARIFSAKLDGINAELIEVETDINVGLHAFNIVGLADKSVSEAKERVNSALKNSGIKPPTKENRRITVNLAPADIKKIGSQFDLAIALAYLSASDQIKEFETQDKIFVGELSLDGNLRGINGGLNIAQLAKKSGFKYLFVPEANAEEAAIIKEISVIPVPNLKALIAHLENQTIIPTQPPTAFIPDNQSSLVNFDDIKGQENAKRALALAAAGGHNILMIGPPGTGKTMMAQALISLLPSLTLAEAIEINQVYSAAGLLKKNFFINYRPFRSPHHSSSLVSLIGGGSYPKPGEISLAHRGILFLDEFPEFHRDLLEALRQPLENGVINISRAKKTLSFPANLTLVAAMNPCPCGYFGDPQKECRCGAYEVFRYQKKISGPLLDRIDIQIEVPRVEISELRKKNPCLPAGQTGLPDSANQTLKSKIAAARKIQVRRFQNFKSKVYTNSEMTSKQVEAVVHFDDSAENFLKNVLEKTFLSGRGYYRILKIAQTIADFEASEKITSDHLAEAYQYRTRESN</sequence>
<dbReference type="SUPFAM" id="SSF54211">
    <property type="entry name" value="Ribosomal protein S5 domain 2-like"/>
    <property type="match status" value="1"/>
</dbReference>
<evidence type="ECO:0000256" key="2">
    <source>
        <dbReference type="ARBA" id="ARBA00022741"/>
    </source>
</evidence>
<dbReference type="SUPFAM" id="SSF52540">
    <property type="entry name" value="P-loop containing nucleoside triphosphate hydrolases"/>
    <property type="match status" value="1"/>
</dbReference>
<evidence type="ECO:0000259" key="4">
    <source>
        <dbReference type="SMART" id="SM00382"/>
    </source>
</evidence>
<proteinExistence type="inferred from homology"/>
<dbReference type="Gene3D" id="3.30.230.10">
    <property type="match status" value="1"/>
</dbReference>
<reference evidence="5 6" key="1">
    <citation type="journal article" date="2016" name="Nat. Commun.">
        <title>Thousands of microbial genomes shed light on interconnected biogeochemical processes in an aquifer system.</title>
        <authorList>
            <person name="Anantharaman K."/>
            <person name="Brown C.T."/>
            <person name="Hug L.A."/>
            <person name="Sharon I."/>
            <person name="Castelle C.J."/>
            <person name="Probst A.J."/>
            <person name="Thomas B.C."/>
            <person name="Singh A."/>
            <person name="Wilkins M.J."/>
            <person name="Karaoz U."/>
            <person name="Brodie E.L."/>
            <person name="Williams K.H."/>
            <person name="Hubbard S.S."/>
            <person name="Banfield J.F."/>
        </authorList>
    </citation>
    <scope>NUCLEOTIDE SEQUENCE [LARGE SCALE GENOMIC DNA]</scope>
</reference>
<dbReference type="InterPro" id="IPR001208">
    <property type="entry name" value="MCM_dom"/>
</dbReference>
<feature type="domain" description="AAA+ ATPase" evidence="4">
    <location>
        <begin position="220"/>
        <end position="402"/>
    </location>
</feature>
<organism evidence="5 6">
    <name type="scientific">Candidatus Jorgensenbacteria bacterium RIFCSPLOWO2_12_FULL_42_11</name>
    <dbReference type="NCBI Taxonomy" id="1798473"/>
    <lineage>
        <taxon>Bacteria</taxon>
        <taxon>Candidatus Joergenseniibacteriota</taxon>
    </lineage>
</organism>
<dbReference type="GO" id="GO:0003677">
    <property type="term" value="F:DNA binding"/>
    <property type="evidence" value="ECO:0007669"/>
    <property type="project" value="InterPro"/>
</dbReference>
<keyword evidence="2" id="KW-0547">Nucleotide-binding</keyword>